<comment type="caution">
    <text evidence="6">The sequence shown here is derived from an EMBL/GenBank/DDBJ whole genome shotgun (WGS) entry which is preliminary data.</text>
</comment>
<evidence type="ECO:0000313" key="6">
    <source>
        <dbReference type="EMBL" id="MBK1881715.1"/>
    </source>
</evidence>
<organism evidence="6 7">
    <name type="scientific">Luteolibacter pohnpeiensis</name>
    <dbReference type="NCBI Taxonomy" id="454153"/>
    <lineage>
        <taxon>Bacteria</taxon>
        <taxon>Pseudomonadati</taxon>
        <taxon>Verrucomicrobiota</taxon>
        <taxon>Verrucomicrobiia</taxon>
        <taxon>Verrucomicrobiales</taxon>
        <taxon>Verrucomicrobiaceae</taxon>
        <taxon>Luteolibacter</taxon>
    </lineage>
</organism>
<accession>A0A934S5N2</accession>
<dbReference type="InterPro" id="IPR002123">
    <property type="entry name" value="Plipid/glycerol_acylTrfase"/>
</dbReference>
<name>A0A934S5N2_9BACT</name>
<keyword evidence="2" id="KW-0808">Transferase</keyword>
<evidence type="ECO:0000256" key="4">
    <source>
        <dbReference type="SAM" id="Phobius"/>
    </source>
</evidence>
<dbReference type="PANTHER" id="PTHR10434:SF66">
    <property type="entry name" value="PHOSPHOLIPID_GLYCEROL ACYLTRANSFERASE DOMAIN-CONTAINING PROTEIN"/>
    <property type="match status" value="1"/>
</dbReference>
<keyword evidence="4" id="KW-1133">Transmembrane helix</keyword>
<keyword evidence="4" id="KW-0472">Membrane</keyword>
<dbReference type="RefSeq" id="WP_200268132.1">
    <property type="nucleotide sequence ID" value="NZ_JAENIJ010000005.1"/>
</dbReference>
<evidence type="ECO:0000313" key="7">
    <source>
        <dbReference type="Proteomes" id="UP000603141"/>
    </source>
</evidence>
<protein>
    <submittedName>
        <fullName evidence="6">1-acyl-sn-glycerol-3-phosphate acyltransferase</fullName>
    </submittedName>
</protein>
<gene>
    <name evidence="6" type="ORF">JIN85_04775</name>
</gene>
<evidence type="ECO:0000256" key="1">
    <source>
        <dbReference type="ARBA" id="ARBA00005189"/>
    </source>
</evidence>
<comment type="pathway">
    <text evidence="1">Lipid metabolism.</text>
</comment>
<keyword evidence="3 6" id="KW-0012">Acyltransferase</keyword>
<feature type="transmembrane region" description="Helical" evidence="4">
    <location>
        <begin position="6"/>
        <end position="27"/>
    </location>
</feature>
<keyword evidence="7" id="KW-1185">Reference proteome</keyword>
<dbReference type="EMBL" id="JAENIJ010000005">
    <property type="protein sequence ID" value="MBK1881715.1"/>
    <property type="molecule type" value="Genomic_DNA"/>
</dbReference>
<evidence type="ECO:0000256" key="3">
    <source>
        <dbReference type="ARBA" id="ARBA00023315"/>
    </source>
</evidence>
<keyword evidence="4" id="KW-0812">Transmembrane</keyword>
<dbReference type="SMART" id="SM00563">
    <property type="entry name" value="PlsC"/>
    <property type="match status" value="1"/>
</dbReference>
<dbReference type="AlphaFoldDB" id="A0A934S5N2"/>
<evidence type="ECO:0000256" key="2">
    <source>
        <dbReference type="ARBA" id="ARBA00022679"/>
    </source>
</evidence>
<proteinExistence type="predicted"/>
<dbReference type="CDD" id="cd07989">
    <property type="entry name" value="LPLAT_AGPAT-like"/>
    <property type="match status" value="1"/>
</dbReference>
<dbReference type="SUPFAM" id="SSF69593">
    <property type="entry name" value="Glycerol-3-phosphate (1)-acyltransferase"/>
    <property type="match status" value="1"/>
</dbReference>
<sequence length="250" mass="27446">MMATAVVAWGILGLAVSLLALPISLLFSKAKSQRIGRCLHHGIMKRFIAFLKAVGLIRVDLSPLESLNHIDHPVIIAPNHTSLWDAIFLIATIPHALCVMKKSILCNPFLGGGARLAGYISNQSITGMIRASANALRDTDHLVVFPEGTRTRPESRWINPIKGGCALIAIRAGVPVIPVIIRSNTRFLQKGWPIWRPPAFPIRICFEIAPPLVPVAGESAHHFNQRLQAVYETELAKPHPLRRQVASVEN</sequence>
<dbReference type="Pfam" id="PF01553">
    <property type="entry name" value="Acyltransferase"/>
    <property type="match status" value="1"/>
</dbReference>
<reference evidence="6" key="1">
    <citation type="submission" date="2021-01" db="EMBL/GenBank/DDBJ databases">
        <title>Modified the classification status of verrucomicrobia.</title>
        <authorList>
            <person name="Feng X."/>
        </authorList>
    </citation>
    <scope>NUCLEOTIDE SEQUENCE</scope>
    <source>
        <strain evidence="6">KCTC 22041</strain>
    </source>
</reference>
<evidence type="ECO:0000259" key="5">
    <source>
        <dbReference type="SMART" id="SM00563"/>
    </source>
</evidence>
<dbReference type="GO" id="GO:0003841">
    <property type="term" value="F:1-acylglycerol-3-phosphate O-acyltransferase activity"/>
    <property type="evidence" value="ECO:0007669"/>
    <property type="project" value="TreeGrafter"/>
</dbReference>
<dbReference type="Proteomes" id="UP000603141">
    <property type="component" value="Unassembled WGS sequence"/>
</dbReference>
<dbReference type="GO" id="GO:0006654">
    <property type="term" value="P:phosphatidic acid biosynthetic process"/>
    <property type="evidence" value="ECO:0007669"/>
    <property type="project" value="TreeGrafter"/>
</dbReference>
<feature type="domain" description="Phospholipid/glycerol acyltransferase" evidence="5">
    <location>
        <begin position="74"/>
        <end position="184"/>
    </location>
</feature>
<dbReference type="PANTHER" id="PTHR10434">
    <property type="entry name" value="1-ACYL-SN-GLYCEROL-3-PHOSPHATE ACYLTRANSFERASE"/>
    <property type="match status" value="1"/>
</dbReference>